<dbReference type="InterPro" id="IPR001638">
    <property type="entry name" value="Solute-binding_3/MltF_N"/>
</dbReference>
<evidence type="ECO:0000256" key="3">
    <source>
        <dbReference type="ARBA" id="ARBA00022729"/>
    </source>
</evidence>
<dbReference type="Proteomes" id="UP001597314">
    <property type="component" value="Unassembled WGS sequence"/>
</dbReference>
<evidence type="ECO:0000256" key="2">
    <source>
        <dbReference type="ARBA" id="ARBA00022448"/>
    </source>
</evidence>
<dbReference type="InterPro" id="IPR006311">
    <property type="entry name" value="TAT_signal"/>
</dbReference>
<dbReference type="SMART" id="SM00062">
    <property type="entry name" value="PBPb"/>
    <property type="match status" value="1"/>
</dbReference>
<gene>
    <name evidence="8" type="ORF">ACFSOX_09830</name>
</gene>
<feature type="domain" description="Ionotropic glutamate receptor C-terminal" evidence="7">
    <location>
        <begin position="50"/>
        <end position="267"/>
    </location>
</feature>
<dbReference type="PROSITE" id="PS51318">
    <property type="entry name" value="TAT"/>
    <property type="match status" value="1"/>
</dbReference>
<dbReference type="PANTHER" id="PTHR30085">
    <property type="entry name" value="AMINO ACID ABC TRANSPORTER PERMEASE"/>
    <property type="match status" value="1"/>
</dbReference>
<feature type="signal peptide" evidence="5">
    <location>
        <begin position="1"/>
        <end position="35"/>
    </location>
</feature>
<comment type="caution">
    <text evidence="8">The sequence shown here is derived from an EMBL/GenBank/DDBJ whole genome shotgun (WGS) entry which is preliminary data.</text>
</comment>
<dbReference type="CDD" id="cd13689">
    <property type="entry name" value="PBP2_BsGlnH"/>
    <property type="match status" value="1"/>
</dbReference>
<reference evidence="9" key="1">
    <citation type="journal article" date="2019" name="Int. J. Syst. Evol. Microbiol.">
        <title>The Global Catalogue of Microorganisms (GCM) 10K type strain sequencing project: providing services to taxonomists for standard genome sequencing and annotation.</title>
        <authorList>
            <consortium name="The Broad Institute Genomics Platform"/>
            <consortium name="The Broad Institute Genome Sequencing Center for Infectious Disease"/>
            <person name="Wu L."/>
            <person name="Ma J."/>
        </authorList>
    </citation>
    <scope>NUCLEOTIDE SEQUENCE [LARGE SCALE GENOMIC DNA]</scope>
    <source>
        <strain evidence="9">CGMCC 1.6774</strain>
    </source>
</reference>
<keyword evidence="3 5" id="KW-0732">Signal</keyword>
<dbReference type="Pfam" id="PF00497">
    <property type="entry name" value="SBP_bac_3"/>
    <property type="match status" value="1"/>
</dbReference>
<dbReference type="InterPro" id="IPR001320">
    <property type="entry name" value="Iontro_rcpt_C"/>
</dbReference>
<keyword evidence="2" id="KW-0813">Transport</keyword>
<feature type="domain" description="Solute-binding protein family 3/N-terminal" evidence="6">
    <location>
        <begin position="50"/>
        <end position="268"/>
    </location>
</feature>
<dbReference type="InterPro" id="IPR018313">
    <property type="entry name" value="SBP_3_CS"/>
</dbReference>
<evidence type="ECO:0000256" key="5">
    <source>
        <dbReference type="SAM" id="SignalP"/>
    </source>
</evidence>
<evidence type="ECO:0000256" key="1">
    <source>
        <dbReference type="ARBA" id="ARBA00010333"/>
    </source>
</evidence>
<keyword evidence="9" id="KW-1185">Reference proteome</keyword>
<dbReference type="PANTHER" id="PTHR30085:SF6">
    <property type="entry name" value="ABC TRANSPORTER GLUTAMINE-BINDING PROTEIN GLNH"/>
    <property type="match status" value="1"/>
</dbReference>
<dbReference type="SUPFAM" id="SSF53850">
    <property type="entry name" value="Periplasmic binding protein-like II"/>
    <property type="match status" value="1"/>
</dbReference>
<feature type="chain" id="PRO_5047344750" evidence="5">
    <location>
        <begin position="36"/>
        <end position="277"/>
    </location>
</feature>
<dbReference type="PROSITE" id="PS01039">
    <property type="entry name" value="SBP_BACTERIAL_3"/>
    <property type="match status" value="1"/>
</dbReference>
<evidence type="ECO:0000259" key="7">
    <source>
        <dbReference type="SMART" id="SM00079"/>
    </source>
</evidence>
<organism evidence="8 9">
    <name type="scientific">Rhodoplanes azumiensis</name>
    <dbReference type="NCBI Taxonomy" id="1897628"/>
    <lineage>
        <taxon>Bacteria</taxon>
        <taxon>Pseudomonadati</taxon>
        <taxon>Pseudomonadota</taxon>
        <taxon>Alphaproteobacteria</taxon>
        <taxon>Hyphomicrobiales</taxon>
        <taxon>Nitrobacteraceae</taxon>
        <taxon>Rhodoplanes</taxon>
    </lineage>
</organism>
<evidence type="ECO:0000313" key="9">
    <source>
        <dbReference type="Proteomes" id="UP001597314"/>
    </source>
</evidence>
<name>A0ABW5AK31_9BRAD</name>
<dbReference type="EMBL" id="JBHUIW010000009">
    <property type="protein sequence ID" value="MFD2182452.1"/>
    <property type="molecule type" value="Genomic_DNA"/>
</dbReference>
<proteinExistence type="inferred from homology"/>
<protein>
    <submittedName>
        <fullName evidence="8">ABC transporter substrate-binding protein</fullName>
    </submittedName>
</protein>
<dbReference type="Gene3D" id="3.40.190.10">
    <property type="entry name" value="Periplasmic binding protein-like II"/>
    <property type="match status" value="2"/>
</dbReference>
<dbReference type="SMART" id="SM00079">
    <property type="entry name" value="PBPe"/>
    <property type="match status" value="1"/>
</dbReference>
<accession>A0ABW5AK31</accession>
<dbReference type="InterPro" id="IPR051455">
    <property type="entry name" value="Bact_solute-bind_prot3"/>
</dbReference>
<evidence type="ECO:0000256" key="4">
    <source>
        <dbReference type="RuleBase" id="RU003744"/>
    </source>
</evidence>
<evidence type="ECO:0000259" key="6">
    <source>
        <dbReference type="SMART" id="SM00062"/>
    </source>
</evidence>
<dbReference type="RefSeq" id="WP_378477632.1">
    <property type="nucleotide sequence ID" value="NZ_JBHUIW010000009.1"/>
</dbReference>
<comment type="similarity">
    <text evidence="1 4">Belongs to the bacterial solute-binding protein 3 family.</text>
</comment>
<sequence length="277" mass="29786">MTLRHSAARRRFGLACAAFAGATLAALLVTDTATAQPAQNTIATIKSRGKLLAGVKYDTPPFGFLDKDNKPVGFDIDLVTKVAEKIGVPIELVSVTSTTRIPMLVSGNVDLVAASMTHTRERDRTIDFSITYYTGGQSLLVPASSSIASVADLDGKAVAVQQGTTLEKTIAAKAPKASISGFKDYNSAWLALAQGRVDALTGSLNILQGFAKENKRFKIVGDLFSVEPFGIGVRQGDSSLRDAINETLQDLWTSGEYRTLYVKWFGEEPRVPVETWP</sequence>
<evidence type="ECO:0000313" key="8">
    <source>
        <dbReference type="EMBL" id="MFD2182452.1"/>
    </source>
</evidence>